<comment type="subcellular location">
    <subcellularLocation>
        <location evidence="1">Secreted</location>
    </subcellularLocation>
</comment>
<dbReference type="Pfam" id="PF00652">
    <property type="entry name" value="Ricin_B_lectin"/>
    <property type="match status" value="1"/>
</dbReference>
<dbReference type="SUPFAM" id="SSF53474">
    <property type="entry name" value="alpha/beta-Hydrolases"/>
    <property type="match status" value="1"/>
</dbReference>
<dbReference type="InterPro" id="IPR043595">
    <property type="entry name" value="FaeB/C/D"/>
</dbReference>
<evidence type="ECO:0000256" key="10">
    <source>
        <dbReference type="SAM" id="MobiDB-lite"/>
    </source>
</evidence>
<comment type="similarity">
    <text evidence="2">Belongs to the faeC family.</text>
</comment>
<evidence type="ECO:0000256" key="2">
    <source>
        <dbReference type="ARBA" id="ARBA00010278"/>
    </source>
</evidence>
<accession>A0ABV8KQN9</accession>
<evidence type="ECO:0000313" key="12">
    <source>
        <dbReference type="EMBL" id="MFC4108314.1"/>
    </source>
</evidence>
<evidence type="ECO:0000256" key="3">
    <source>
        <dbReference type="ARBA" id="ARBA00022525"/>
    </source>
</evidence>
<gene>
    <name evidence="12" type="ORF">ACFOX0_20565</name>
</gene>
<keyword evidence="5" id="KW-0732">Signal</keyword>
<dbReference type="InterPro" id="IPR000772">
    <property type="entry name" value="Ricin_B_lectin"/>
</dbReference>
<proteinExistence type="inferred from homology"/>
<evidence type="ECO:0000256" key="8">
    <source>
        <dbReference type="ARBA" id="ARBA00023326"/>
    </source>
</evidence>
<dbReference type="PANTHER" id="PTHR38050">
    <property type="match status" value="1"/>
</dbReference>
<dbReference type="Gene3D" id="2.80.10.50">
    <property type="match status" value="1"/>
</dbReference>
<evidence type="ECO:0000256" key="7">
    <source>
        <dbReference type="ARBA" id="ARBA00023277"/>
    </source>
</evidence>
<dbReference type="Gene3D" id="3.40.50.1820">
    <property type="entry name" value="alpha/beta hydrolase"/>
    <property type="match status" value="1"/>
</dbReference>
<dbReference type="PANTHER" id="PTHR38050:SF1">
    <property type="entry name" value="FERULOYL ESTERASE C"/>
    <property type="match status" value="1"/>
</dbReference>
<feature type="domain" description="Ricin B lectin" evidence="11">
    <location>
        <begin position="330"/>
        <end position="455"/>
    </location>
</feature>
<evidence type="ECO:0000259" key="11">
    <source>
        <dbReference type="SMART" id="SM00458"/>
    </source>
</evidence>
<evidence type="ECO:0000313" key="13">
    <source>
        <dbReference type="Proteomes" id="UP001595868"/>
    </source>
</evidence>
<reference evidence="13" key="1">
    <citation type="journal article" date="2019" name="Int. J. Syst. Evol. Microbiol.">
        <title>The Global Catalogue of Microorganisms (GCM) 10K type strain sequencing project: providing services to taxonomists for standard genome sequencing and annotation.</title>
        <authorList>
            <consortium name="The Broad Institute Genomics Platform"/>
            <consortium name="The Broad Institute Genome Sequencing Center for Infectious Disease"/>
            <person name="Wu L."/>
            <person name="Ma J."/>
        </authorList>
    </citation>
    <scope>NUCLEOTIDE SEQUENCE [LARGE SCALE GENOMIC DNA]</scope>
    <source>
        <strain evidence="13">2902at01</strain>
    </source>
</reference>
<dbReference type="InterPro" id="IPR035992">
    <property type="entry name" value="Ricin_B-like_lectins"/>
</dbReference>
<dbReference type="EMBL" id="JBHSBN010000014">
    <property type="protein sequence ID" value="MFC4108314.1"/>
    <property type="molecule type" value="Genomic_DNA"/>
</dbReference>
<keyword evidence="8" id="KW-0624">Polysaccharide degradation</keyword>
<feature type="region of interest" description="Disordered" evidence="10">
    <location>
        <begin position="308"/>
        <end position="337"/>
    </location>
</feature>
<evidence type="ECO:0000256" key="6">
    <source>
        <dbReference type="ARBA" id="ARBA00022801"/>
    </source>
</evidence>
<keyword evidence="13" id="KW-1185">Reference proteome</keyword>
<organism evidence="12 13">
    <name type="scientific">Micromonospora zhanjiangensis</name>
    <dbReference type="NCBI Taxonomy" id="1522057"/>
    <lineage>
        <taxon>Bacteria</taxon>
        <taxon>Bacillati</taxon>
        <taxon>Actinomycetota</taxon>
        <taxon>Actinomycetes</taxon>
        <taxon>Micromonosporales</taxon>
        <taxon>Micromonosporaceae</taxon>
        <taxon>Micromonospora</taxon>
    </lineage>
</organism>
<sequence>MSKHRLIGGVVAGVASLVLALGGAVVASGHDLNAYASGPGTLAATAGCAKAPGLTSGNRTISSGGQNRSYILRIPDNYDNNHPYRLIFAFHWNGGTANDVDSGGTSGYPWSYYGIRALSNNSAIFVAPQGNGNGWANPNGQDLTFVDDMVRQIENALCVDTTQLFSMGFSYGGGMSYAIACARASVFRAVAVYSGGQLSGCNGGTQPIAYIGIHGLRDNVLPISTGRSLRDTFVRNNGCTPQNPPEPAQGSLTHIVTYYSGCRAGYPVAWAPFDGPHAPNAVDGSADPYAPGERSWTRPVVWSFFTQFDGTTPPTSQPPTTPPPTGEPGQGKQIVGGQSGRCVTAASQSAGTQVQLQDCAGQAGQLWTSTANRQLQLAGNLCLDANGGGTSNGTAVIVWTCNGQTNQQWNVNANGTITGQQSGLCLDANAAGTGNGTKLILWSCNGQSNQQWSLR</sequence>
<protein>
    <submittedName>
        <fullName evidence="12">Ricin-type beta-trefoil lectin domain protein</fullName>
    </submittedName>
</protein>
<dbReference type="RefSeq" id="WP_377548376.1">
    <property type="nucleotide sequence ID" value="NZ_JBHSBN010000014.1"/>
</dbReference>
<dbReference type="Proteomes" id="UP001595868">
    <property type="component" value="Unassembled WGS sequence"/>
</dbReference>
<keyword evidence="4" id="KW-0858">Xylan degradation</keyword>
<evidence type="ECO:0000256" key="9">
    <source>
        <dbReference type="ARBA" id="ARBA00025250"/>
    </source>
</evidence>
<keyword evidence="7" id="KW-0119">Carbohydrate metabolism</keyword>
<evidence type="ECO:0000256" key="4">
    <source>
        <dbReference type="ARBA" id="ARBA00022651"/>
    </source>
</evidence>
<keyword evidence="6" id="KW-0378">Hydrolase</keyword>
<evidence type="ECO:0000256" key="5">
    <source>
        <dbReference type="ARBA" id="ARBA00022729"/>
    </source>
</evidence>
<comment type="caution">
    <text evidence="12">The sequence shown here is derived from an EMBL/GenBank/DDBJ whole genome shotgun (WGS) entry which is preliminary data.</text>
</comment>
<evidence type="ECO:0000256" key="1">
    <source>
        <dbReference type="ARBA" id="ARBA00004613"/>
    </source>
</evidence>
<dbReference type="CDD" id="cd23418">
    <property type="entry name" value="beta-trefoil_Ricin_XLN-like"/>
    <property type="match status" value="1"/>
</dbReference>
<comment type="function">
    <text evidence="9">Involved in degradation of plant cell walls. Hydrolyzes the feruloyl-arabinose ester bond in arabinoxylans, and the feruloyl-galactose ester bond in pectin. Active against paranitrophenyl-acetate, methyl ferulate and wheat arabinoxylan.</text>
</comment>
<keyword evidence="3" id="KW-0964">Secreted</keyword>
<dbReference type="PROSITE" id="PS50231">
    <property type="entry name" value="RICIN_B_LECTIN"/>
    <property type="match status" value="1"/>
</dbReference>
<dbReference type="InterPro" id="IPR029058">
    <property type="entry name" value="AB_hydrolase_fold"/>
</dbReference>
<feature type="compositionally biased region" description="Pro residues" evidence="10">
    <location>
        <begin position="315"/>
        <end position="326"/>
    </location>
</feature>
<dbReference type="SMART" id="SM00458">
    <property type="entry name" value="RICIN"/>
    <property type="match status" value="1"/>
</dbReference>
<name>A0ABV8KQN9_9ACTN</name>
<dbReference type="SUPFAM" id="SSF50370">
    <property type="entry name" value="Ricin B-like lectins"/>
    <property type="match status" value="1"/>
</dbReference>